<reference evidence="1 2" key="2">
    <citation type="journal article" date="2023" name="ChemBioChem">
        <title>Acyltransferase Domain Exchange between Two Independent Type I Polyketide Synthases in the Same Producer Strain of Macrolide Antibiotics.</title>
        <authorList>
            <person name="Kudo F."/>
            <person name="Kishikawa K."/>
            <person name="Tsuboi K."/>
            <person name="Kido T."/>
            <person name="Usui T."/>
            <person name="Hashimoto J."/>
            <person name="Shin-Ya K."/>
            <person name="Miyanaga A."/>
            <person name="Eguchi T."/>
        </authorList>
    </citation>
    <scope>NUCLEOTIDE SEQUENCE [LARGE SCALE GENOMIC DNA]</scope>
    <source>
        <strain evidence="1 2">A-8890</strain>
    </source>
</reference>
<dbReference type="Proteomes" id="UP001321542">
    <property type="component" value="Chromosome"/>
</dbReference>
<evidence type="ECO:0000313" key="2">
    <source>
        <dbReference type="Proteomes" id="UP001321542"/>
    </source>
</evidence>
<reference evidence="1 2" key="1">
    <citation type="journal article" date="2010" name="ChemBioChem">
        <title>Cloning and characterization of the biosynthetic gene cluster of 16-membered macrolide antibiotic FD-891: involvement of a dual functional cytochrome P450 monooxygenase catalyzing epoxidation and hydroxylation.</title>
        <authorList>
            <person name="Kudo F."/>
            <person name="Motegi A."/>
            <person name="Mizoue K."/>
            <person name="Eguchi T."/>
        </authorList>
    </citation>
    <scope>NUCLEOTIDE SEQUENCE [LARGE SCALE GENOMIC DNA]</scope>
    <source>
        <strain evidence="1 2">A-8890</strain>
    </source>
</reference>
<protein>
    <submittedName>
        <fullName evidence="1">Uncharacterized protein</fullName>
    </submittedName>
</protein>
<evidence type="ECO:0000313" key="1">
    <source>
        <dbReference type="EMBL" id="BBC30611.1"/>
    </source>
</evidence>
<gene>
    <name evidence="1" type="ORF">SGFS_019050</name>
</gene>
<dbReference type="EMBL" id="AP018448">
    <property type="protein sequence ID" value="BBC30611.1"/>
    <property type="molecule type" value="Genomic_DNA"/>
</dbReference>
<accession>A0ABN5VBK0</accession>
<organism evidence="1 2">
    <name type="scientific">Streptomyces graminofaciens</name>
    <dbReference type="NCBI Taxonomy" id="68212"/>
    <lineage>
        <taxon>Bacteria</taxon>
        <taxon>Bacillati</taxon>
        <taxon>Actinomycetota</taxon>
        <taxon>Actinomycetes</taxon>
        <taxon>Kitasatosporales</taxon>
        <taxon>Streptomycetaceae</taxon>
        <taxon>Streptomyces</taxon>
    </lineage>
</organism>
<name>A0ABN5VBK0_9ACTN</name>
<proteinExistence type="predicted"/>
<sequence>MGELAGEVGGGQRAGEWIRATGCRNPVAAQGRTEQKGQAVAESSRHWDGAGLERKIRGAGRPWTVGDIAMVADGQWVVGIQARRQRGGEAVVERRIADGRRVELTLVELARAMDSRFGAAHRDEGSR</sequence>
<keyword evidence="2" id="KW-1185">Reference proteome</keyword>
<dbReference type="RefSeq" id="WP_286249306.1">
    <property type="nucleotide sequence ID" value="NZ_AP018448.1"/>
</dbReference>